<evidence type="ECO:0000256" key="6">
    <source>
        <dbReference type="ARBA" id="ARBA00023034"/>
    </source>
</evidence>
<dbReference type="InterPro" id="IPR016696">
    <property type="entry name" value="TRAPP-I_su5"/>
</dbReference>
<keyword evidence="9" id="KW-1185">Reference proteome</keyword>
<dbReference type="GO" id="GO:0006888">
    <property type="term" value="P:endoplasmic reticulum to Golgi vesicle-mediated transport"/>
    <property type="evidence" value="ECO:0007669"/>
    <property type="project" value="TreeGrafter"/>
</dbReference>
<protein>
    <submittedName>
        <fullName evidence="8">Uncharacterized protein</fullName>
    </submittedName>
</protein>
<dbReference type="GO" id="GO:1990070">
    <property type="term" value="C:TRAPPI protein complex"/>
    <property type="evidence" value="ECO:0007669"/>
    <property type="project" value="TreeGrafter"/>
</dbReference>
<dbReference type="GO" id="GO:0005783">
    <property type="term" value="C:endoplasmic reticulum"/>
    <property type="evidence" value="ECO:0007669"/>
    <property type="project" value="UniProtKB-SubCell"/>
</dbReference>
<feature type="compositionally biased region" description="Polar residues" evidence="7">
    <location>
        <begin position="38"/>
        <end position="52"/>
    </location>
</feature>
<dbReference type="AlphaFoldDB" id="A0A9P8II09"/>
<keyword evidence="6" id="KW-0333">Golgi apparatus</keyword>
<evidence type="ECO:0000256" key="3">
    <source>
        <dbReference type="ARBA" id="ARBA00022448"/>
    </source>
</evidence>
<organism evidence="8 9">
    <name type="scientific">Trichoglossum hirsutum</name>
    <dbReference type="NCBI Taxonomy" id="265104"/>
    <lineage>
        <taxon>Eukaryota</taxon>
        <taxon>Fungi</taxon>
        <taxon>Dikarya</taxon>
        <taxon>Ascomycota</taxon>
        <taxon>Pezizomycotina</taxon>
        <taxon>Geoglossomycetes</taxon>
        <taxon>Geoglossales</taxon>
        <taxon>Geoglossaceae</taxon>
        <taxon>Trichoglossum</taxon>
    </lineage>
</organism>
<accession>A0A9P8II09</accession>
<dbReference type="PANTHER" id="PTHR20902">
    <property type="entry name" value="41-2 PROTEIN ANTIGEN-RELATED"/>
    <property type="match status" value="1"/>
</dbReference>
<dbReference type="Proteomes" id="UP000750711">
    <property type="component" value="Unassembled WGS sequence"/>
</dbReference>
<keyword evidence="3" id="KW-0813">Transport</keyword>
<keyword evidence="5" id="KW-0931">ER-Golgi transport</keyword>
<evidence type="ECO:0000256" key="1">
    <source>
        <dbReference type="ARBA" id="ARBA00004240"/>
    </source>
</evidence>
<evidence type="ECO:0000313" key="8">
    <source>
        <dbReference type="EMBL" id="KAH0551751.1"/>
    </source>
</evidence>
<evidence type="ECO:0000256" key="2">
    <source>
        <dbReference type="ARBA" id="ARBA00004555"/>
    </source>
</evidence>
<evidence type="ECO:0000256" key="4">
    <source>
        <dbReference type="ARBA" id="ARBA00022824"/>
    </source>
</evidence>
<evidence type="ECO:0000256" key="5">
    <source>
        <dbReference type="ARBA" id="ARBA00022892"/>
    </source>
</evidence>
<dbReference type="PANTHER" id="PTHR20902:SF0">
    <property type="entry name" value="TRAFFICKING PROTEIN PARTICLE COMPLEX SUBUNIT 5"/>
    <property type="match status" value="1"/>
</dbReference>
<reference evidence="8" key="1">
    <citation type="submission" date="2021-03" db="EMBL/GenBank/DDBJ databases">
        <title>Comparative genomics and phylogenomic investigation of the class Geoglossomycetes provide insights into ecological specialization and systematics.</title>
        <authorList>
            <person name="Melie T."/>
            <person name="Pirro S."/>
            <person name="Miller A.N."/>
            <person name="Quandt A."/>
        </authorList>
    </citation>
    <scope>NUCLEOTIDE SEQUENCE</scope>
    <source>
        <strain evidence="8">CAQ_001_2017</strain>
    </source>
</reference>
<feature type="compositionally biased region" description="Low complexity" evidence="7">
    <location>
        <begin position="53"/>
        <end position="69"/>
    </location>
</feature>
<name>A0A9P8II09_9PEZI</name>
<evidence type="ECO:0000256" key="7">
    <source>
        <dbReference type="SAM" id="MobiDB-lite"/>
    </source>
</evidence>
<dbReference type="GO" id="GO:1990071">
    <property type="term" value="C:TRAPPII protein complex"/>
    <property type="evidence" value="ECO:0007669"/>
    <property type="project" value="TreeGrafter"/>
</dbReference>
<proteinExistence type="predicted"/>
<feature type="region of interest" description="Disordered" evidence="7">
    <location>
        <begin position="38"/>
        <end position="76"/>
    </location>
</feature>
<gene>
    <name evidence="8" type="ORF">GP486_007031</name>
</gene>
<keyword evidence="4" id="KW-0256">Endoplasmic reticulum</keyword>
<dbReference type="EMBL" id="JAGHQM010001795">
    <property type="protein sequence ID" value="KAH0551751.1"/>
    <property type="molecule type" value="Genomic_DNA"/>
</dbReference>
<comment type="caution">
    <text evidence="8">The sequence shown here is derived from an EMBL/GenBank/DDBJ whole genome shotgun (WGS) entry which is preliminary data.</text>
</comment>
<sequence>MALFAGTNALSASHSTTTNPSLITPLVFSPPISTDMSSAPSSTLATQVKSPGSITSSSTLQQASSQGGLRYPSNRKTIYDRNLNRSRNAELSRASFAYLFGEMVSYAQRRVTGIQDLEKRYRAAAPEQTKCEMRRVGGGR</sequence>
<evidence type="ECO:0000313" key="9">
    <source>
        <dbReference type="Proteomes" id="UP000750711"/>
    </source>
</evidence>
<comment type="subcellular location">
    <subcellularLocation>
        <location evidence="1">Endoplasmic reticulum</location>
    </subcellularLocation>
    <subcellularLocation>
        <location evidence="2">Golgi apparatus</location>
    </subcellularLocation>
</comment>
<dbReference type="GO" id="GO:1990072">
    <property type="term" value="C:TRAPPIII protein complex"/>
    <property type="evidence" value="ECO:0007669"/>
    <property type="project" value="TreeGrafter"/>
</dbReference>